<keyword evidence="1" id="KW-0812">Transmembrane</keyword>
<keyword evidence="4" id="KW-1185">Reference proteome</keyword>
<dbReference type="AlphaFoldDB" id="A0A4R9BGA5"/>
<feature type="transmembrane region" description="Helical" evidence="1">
    <location>
        <begin position="30"/>
        <end position="48"/>
    </location>
</feature>
<feature type="transmembrane region" description="Helical" evidence="1">
    <location>
        <begin position="83"/>
        <end position="101"/>
    </location>
</feature>
<feature type="domain" description="VanZ-like" evidence="2">
    <location>
        <begin position="37"/>
        <end position="154"/>
    </location>
</feature>
<evidence type="ECO:0000313" key="4">
    <source>
        <dbReference type="Proteomes" id="UP000298468"/>
    </source>
</evidence>
<dbReference type="EMBL" id="SOHM01000047">
    <property type="protein sequence ID" value="TFD83892.1"/>
    <property type="molecule type" value="Genomic_DNA"/>
</dbReference>
<dbReference type="OrthoDB" id="3787741at2"/>
<dbReference type="Pfam" id="PF04892">
    <property type="entry name" value="VanZ"/>
    <property type="match status" value="1"/>
</dbReference>
<accession>A0A4R9BGA5</accession>
<dbReference type="Proteomes" id="UP000298468">
    <property type="component" value="Unassembled WGS sequence"/>
</dbReference>
<evidence type="ECO:0000259" key="2">
    <source>
        <dbReference type="Pfam" id="PF04892"/>
    </source>
</evidence>
<evidence type="ECO:0000313" key="3">
    <source>
        <dbReference type="EMBL" id="TFD83892.1"/>
    </source>
</evidence>
<name>A0A4R9BGA5_9MICO</name>
<dbReference type="InterPro" id="IPR006976">
    <property type="entry name" value="VanZ-like"/>
</dbReference>
<feature type="transmembrane region" description="Helical" evidence="1">
    <location>
        <begin position="139"/>
        <end position="159"/>
    </location>
</feature>
<sequence length="171" mass="18140">MHPAGGRDPQPVGGLVNALARRRHATLRTVARWLAAAYLLTLTLIAFWPTPVDRGAHGTIVRVLDRLHAQGVPTWLNYTLVEFTANIALFLPVGLLGVLLLGSARWWLAILAGFTASSLIELGQLIFLPARYATVMDVLANTAGAALGALLALALLAAVTARSPAVPRQLA</sequence>
<protein>
    <submittedName>
        <fullName evidence="3">VanZ family protein</fullName>
    </submittedName>
</protein>
<gene>
    <name evidence="3" type="ORF">E3T61_20285</name>
</gene>
<comment type="caution">
    <text evidence="3">The sequence shown here is derived from an EMBL/GenBank/DDBJ whole genome shotgun (WGS) entry which is preliminary data.</text>
</comment>
<feature type="transmembrane region" description="Helical" evidence="1">
    <location>
        <begin position="108"/>
        <end position="127"/>
    </location>
</feature>
<reference evidence="3 4" key="1">
    <citation type="submission" date="2019-03" db="EMBL/GenBank/DDBJ databases">
        <title>Genomics of glacier-inhabiting Cryobacterium strains.</title>
        <authorList>
            <person name="Liu Q."/>
            <person name="Xin Y.-H."/>
        </authorList>
    </citation>
    <scope>NUCLEOTIDE SEQUENCE [LARGE SCALE GENOMIC DNA]</scope>
    <source>
        <strain evidence="3 4">Sr59</strain>
    </source>
</reference>
<proteinExistence type="predicted"/>
<keyword evidence="1" id="KW-1133">Transmembrane helix</keyword>
<evidence type="ECO:0000256" key="1">
    <source>
        <dbReference type="SAM" id="Phobius"/>
    </source>
</evidence>
<organism evidence="3 4">
    <name type="scientific">Cryobacterium lactosi</name>
    <dbReference type="NCBI Taxonomy" id="1259202"/>
    <lineage>
        <taxon>Bacteria</taxon>
        <taxon>Bacillati</taxon>
        <taxon>Actinomycetota</taxon>
        <taxon>Actinomycetes</taxon>
        <taxon>Micrococcales</taxon>
        <taxon>Microbacteriaceae</taxon>
        <taxon>Cryobacterium</taxon>
    </lineage>
</organism>
<keyword evidence="1" id="KW-0472">Membrane</keyword>